<dbReference type="SUPFAM" id="SSF56112">
    <property type="entry name" value="Protein kinase-like (PK-like)"/>
    <property type="match status" value="1"/>
</dbReference>
<evidence type="ECO:0000259" key="2">
    <source>
        <dbReference type="Pfam" id="PF01636"/>
    </source>
</evidence>
<evidence type="ECO:0000313" key="3">
    <source>
        <dbReference type="EMBL" id="KAK0509043.1"/>
    </source>
</evidence>
<name>A0AA39QTT0_9LECA</name>
<dbReference type="PANTHER" id="PTHR21310:SF56">
    <property type="entry name" value="AMINOGLYCOSIDE PHOSPHOTRANSFERASE DOMAIN-CONTAINING PROTEIN"/>
    <property type="match status" value="1"/>
</dbReference>
<feature type="region of interest" description="Disordered" evidence="1">
    <location>
        <begin position="1"/>
        <end position="63"/>
    </location>
</feature>
<dbReference type="PANTHER" id="PTHR21310">
    <property type="entry name" value="AMINOGLYCOSIDE PHOSPHOTRANSFERASE-RELATED-RELATED"/>
    <property type="match status" value="1"/>
</dbReference>
<dbReference type="InterPro" id="IPR002575">
    <property type="entry name" value="Aminoglycoside_PTrfase"/>
</dbReference>
<dbReference type="InterPro" id="IPR011009">
    <property type="entry name" value="Kinase-like_dom_sf"/>
</dbReference>
<organism evidence="3 4">
    <name type="scientific">Cladonia borealis</name>
    <dbReference type="NCBI Taxonomy" id="184061"/>
    <lineage>
        <taxon>Eukaryota</taxon>
        <taxon>Fungi</taxon>
        <taxon>Dikarya</taxon>
        <taxon>Ascomycota</taxon>
        <taxon>Pezizomycotina</taxon>
        <taxon>Lecanoromycetes</taxon>
        <taxon>OSLEUM clade</taxon>
        <taxon>Lecanoromycetidae</taxon>
        <taxon>Lecanorales</taxon>
        <taxon>Lecanorineae</taxon>
        <taxon>Cladoniaceae</taxon>
        <taxon>Cladonia</taxon>
    </lineage>
</organism>
<protein>
    <recommendedName>
        <fullName evidence="2">Aminoglycoside phosphotransferase domain-containing protein</fullName>
    </recommendedName>
</protein>
<keyword evidence="4" id="KW-1185">Reference proteome</keyword>
<gene>
    <name evidence="3" type="ORF">JMJ35_008414</name>
</gene>
<feature type="compositionally biased region" description="Low complexity" evidence="1">
    <location>
        <begin position="46"/>
        <end position="63"/>
    </location>
</feature>
<accession>A0AA39QTT0</accession>
<sequence>MATGEAIESLPPVADDQKQSLAPDIDMPDAAPEDPSADDVANAPKTSSQSSGSSSFYAESETSTLKYSQTPFEEYKTQVQQLCHLLWSPSSPAKAPSPFAKELRSSSSSRFLGVLRKKKATPAPEPKAPPKQFLIERIRGGTYNRVTGVTILDPNGKEENRFVLREPRFAWESTPEREVAILRYVRQYTSIPVPEVIAVDYTSNNLLKDPYVVQKRVPGMNVWAAKQEREITTEQWCIVAREVGRTMLELQKLTNPTPGFIEPSSNEDGRYSFSVVPFDIRSARDPDWKKKAATVTAEKKASVLELYKESTFQFLITQFGRWMADELDHRPGDILHWDYMYRLAEVAAQMDKMCFLGDDINCLAHLDLAGRNIMVEFPPGEPLKITGYLDWDSAVFAPRFVSCAPPWWLWQDDDDETDYQEDESKANETPAQPHKQEIKRAFEETVGEDFLTYAYKPQFQLARKLFHIAKHGNTDSGQFQMVQDFLDEWAAFRDKEMEELSEDDPSETEDFQECEGP</sequence>
<dbReference type="Proteomes" id="UP001166286">
    <property type="component" value="Unassembled WGS sequence"/>
</dbReference>
<proteinExistence type="predicted"/>
<feature type="domain" description="Aminoglycoside phosphotransferase" evidence="2">
    <location>
        <begin position="135"/>
        <end position="417"/>
    </location>
</feature>
<dbReference type="AlphaFoldDB" id="A0AA39QTT0"/>
<dbReference type="InterPro" id="IPR051678">
    <property type="entry name" value="AGP_Transferase"/>
</dbReference>
<feature type="region of interest" description="Disordered" evidence="1">
    <location>
        <begin position="415"/>
        <end position="436"/>
    </location>
</feature>
<feature type="region of interest" description="Disordered" evidence="1">
    <location>
        <begin position="495"/>
        <end position="517"/>
    </location>
</feature>
<reference evidence="3" key="1">
    <citation type="submission" date="2023-03" db="EMBL/GenBank/DDBJ databases">
        <title>Complete genome of Cladonia borealis.</title>
        <authorList>
            <person name="Park H."/>
        </authorList>
    </citation>
    <scope>NUCLEOTIDE SEQUENCE</scope>
    <source>
        <strain evidence="3">ANT050790</strain>
    </source>
</reference>
<evidence type="ECO:0000256" key="1">
    <source>
        <dbReference type="SAM" id="MobiDB-lite"/>
    </source>
</evidence>
<dbReference type="EMBL" id="JAFEKC020000019">
    <property type="protein sequence ID" value="KAK0509043.1"/>
    <property type="molecule type" value="Genomic_DNA"/>
</dbReference>
<comment type="caution">
    <text evidence="3">The sequence shown here is derived from an EMBL/GenBank/DDBJ whole genome shotgun (WGS) entry which is preliminary data.</text>
</comment>
<evidence type="ECO:0000313" key="4">
    <source>
        <dbReference type="Proteomes" id="UP001166286"/>
    </source>
</evidence>
<dbReference type="Pfam" id="PF01636">
    <property type="entry name" value="APH"/>
    <property type="match status" value="1"/>
</dbReference>
<feature type="compositionally biased region" description="Acidic residues" evidence="1">
    <location>
        <begin position="499"/>
        <end position="517"/>
    </location>
</feature>